<feature type="transmembrane region" description="Helical" evidence="1">
    <location>
        <begin position="25"/>
        <end position="46"/>
    </location>
</feature>
<keyword evidence="1" id="KW-1133">Transmembrane helix</keyword>
<protein>
    <recommendedName>
        <fullName evidence="4">YihY/virulence factor BrkB family protein</fullName>
    </recommendedName>
</protein>
<proteinExistence type="predicted"/>
<keyword evidence="1" id="KW-0812">Transmembrane</keyword>
<feature type="transmembrane region" description="Helical" evidence="1">
    <location>
        <begin position="215"/>
        <end position="246"/>
    </location>
</feature>
<dbReference type="EMBL" id="JAPDDP010000085">
    <property type="protein sequence ID" value="MDA0184739.1"/>
    <property type="molecule type" value="Genomic_DNA"/>
</dbReference>
<feature type="transmembrane region" description="Helical" evidence="1">
    <location>
        <begin position="150"/>
        <end position="173"/>
    </location>
</feature>
<comment type="caution">
    <text evidence="2">The sequence shown here is derived from an EMBL/GenBank/DDBJ whole genome shotgun (WGS) entry which is preliminary data.</text>
</comment>
<accession>A0A9X3NEL1</accession>
<dbReference type="Proteomes" id="UP001147653">
    <property type="component" value="Unassembled WGS sequence"/>
</dbReference>
<sequence>MLSPVVQFFREWLERFVSVQGIDRAMAIAAQGYSAFLPLLIVYASLLPRADNKSFADVLVKQFELTGSAAESVRLAFAPSGAVESGVTVLGVVLLLVSTLAFTRGLQRLYEGAYGLRTLGMRNTLRALLWLSTITLIVTLRPIVTEPLSGWLLIASTLAIGTMTWLLTPYLLLGRRVRPLRLLPSAVLTAIGMAGVGIWSVIWMPHTLSTSASQFGIIGIGFAMLTWFVAVSSVIVVTTTGGATIAERWIKK</sequence>
<feature type="transmembrane region" description="Helical" evidence="1">
    <location>
        <begin position="127"/>
        <end position="144"/>
    </location>
</feature>
<name>A0A9X3NEL1_9ACTN</name>
<keyword evidence="3" id="KW-1185">Reference proteome</keyword>
<feature type="transmembrane region" description="Helical" evidence="1">
    <location>
        <begin position="185"/>
        <end position="203"/>
    </location>
</feature>
<feature type="transmembrane region" description="Helical" evidence="1">
    <location>
        <begin position="87"/>
        <end position="106"/>
    </location>
</feature>
<evidence type="ECO:0000256" key="1">
    <source>
        <dbReference type="SAM" id="Phobius"/>
    </source>
</evidence>
<dbReference type="AlphaFoldDB" id="A0A9X3NEL1"/>
<gene>
    <name evidence="2" type="ORF">OJ997_30835</name>
</gene>
<evidence type="ECO:0000313" key="2">
    <source>
        <dbReference type="EMBL" id="MDA0184739.1"/>
    </source>
</evidence>
<evidence type="ECO:0000313" key="3">
    <source>
        <dbReference type="Proteomes" id="UP001147653"/>
    </source>
</evidence>
<keyword evidence="1" id="KW-0472">Membrane</keyword>
<organism evidence="2 3">
    <name type="scientific">Solirubrobacter phytolaccae</name>
    <dbReference type="NCBI Taxonomy" id="1404360"/>
    <lineage>
        <taxon>Bacteria</taxon>
        <taxon>Bacillati</taxon>
        <taxon>Actinomycetota</taxon>
        <taxon>Thermoleophilia</taxon>
        <taxon>Solirubrobacterales</taxon>
        <taxon>Solirubrobacteraceae</taxon>
        <taxon>Solirubrobacter</taxon>
    </lineage>
</organism>
<evidence type="ECO:0008006" key="4">
    <source>
        <dbReference type="Google" id="ProtNLM"/>
    </source>
</evidence>
<dbReference type="RefSeq" id="WP_270029193.1">
    <property type="nucleotide sequence ID" value="NZ_JAPDDP010000085.1"/>
</dbReference>
<reference evidence="2" key="1">
    <citation type="submission" date="2022-10" db="EMBL/GenBank/DDBJ databases">
        <title>The WGS of Solirubrobacter phytolaccae KCTC 29190.</title>
        <authorList>
            <person name="Jiang Z."/>
        </authorList>
    </citation>
    <scope>NUCLEOTIDE SEQUENCE</scope>
    <source>
        <strain evidence="2">KCTC 29190</strain>
    </source>
</reference>